<protein>
    <submittedName>
        <fullName evidence="1">Uncharacterized protein</fullName>
    </submittedName>
</protein>
<gene>
    <name evidence="1" type="ORF">N3K66_000257</name>
</gene>
<reference evidence="1" key="1">
    <citation type="submission" date="2022-10" db="EMBL/GenBank/DDBJ databases">
        <title>Complete Genome of Trichothecium roseum strain YXFP-22015, a Plant Pathogen Isolated from Citrus.</title>
        <authorList>
            <person name="Wang Y."/>
            <person name="Zhu L."/>
        </authorList>
    </citation>
    <scope>NUCLEOTIDE SEQUENCE</scope>
    <source>
        <strain evidence="1">YXFP-22015</strain>
    </source>
</reference>
<comment type="caution">
    <text evidence="1">The sequence shown here is derived from an EMBL/GenBank/DDBJ whole genome shotgun (WGS) entry which is preliminary data.</text>
</comment>
<accession>A0ACC0VE39</accession>
<dbReference type="Proteomes" id="UP001163324">
    <property type="component" value="Chromosome 1"/>
</dbReference>
<dbReference type="EMBL" id="CM047940">
    <property type="protein sequence ID" value="KAI9903728.1"/>
    <property type="molecule type" value="Genomic_DNA"/>
</dbReference>
<sequence length="98" mass="11401">MSARTQFFDSLDFRRLLPFAYNEVTKTTFNGIFNDTSPRLGFHLIESFEITIFAGRFVSTSDLLLLTLKTLRLHTTFVATYPPFSIADYFENGAQRWF</sequence>
<keyword evidence="2" id="KW-1185">Reference proteome</keyword>
<organism evidence="1 2">
    <name type="scientific">Trichothecium roseum</name>
    <dbReference type="NCBI Taxonomy" id="47278"/>
    <lineage>
        <taxon>Eukaryota</taxon>
        <taxon>Fungi</taxon>
        <taxon>Dikarya</taxon>
        <taxon>Ascomycota</taxon>
        <taxon>Pezizomycotina</taxon>
        <taxon>Sordariomycetes</taxon>
        <taxon>Hypocreomycetidae</taxon>
        <taxon>Hypocreales</taxon>
        <taxon>Hypocreales incertae sedis</taxon>
        <taxon>Trichothecium</taxon>
    </lineage>
</organism>
<name>A0ACC0VE39_9HYPO</name>
<evidence type="ECO:0000313" key="2">
    <source>
        <dbReference type="Proteomes" id="UP001163324"/>
    </source>
</evidence>
<proteinExistence type="predicted"/>
<evidence type="ECO:0000313" key="1">
    <source>
        <dbReference type="EMBL" id="KAI9903728.1"/>
    </source>
</evidence>